<dbReference type="Proteomes" id="UP000275394">
    <property type="component" value="Unassembled WGS sequence"/>
</dbReference>
<name>A0A3N2DZ44_9GAMM</name>
<dbReference type="AlphaFoldDB" id="A0A3N2DZ44"/>
<dbReference type="GO" id="GO:0048038">
    <property type="term" value="F:quinone binding"/>
    <property type="evidence" value="ECO:0007669"/>
    <property type="project" value="InterPro"/>
</dbReference>
<comment type="subunit">
    <text evidence="2">Monomer. Interacts with PqqE.</text>
</comment>
<dbReference type="OrthoDB" id="7356791at2"/>
<keyword evidence="5" id="KW-1185">Reference proteome</keyword>
<evidence type="ECO:0000256" key="2">
    <source>
        <dbReference type="ARBA" id="ARBA00011741"/>
    </source>
</evidence>
<dbReference type="InterPro" id="IPR008792">
    <property type="entry name" value="PQQD"/>
</dbReference>
<comment type="pathway">
    <text evidence="1">Cofactor biosynthesis; pyrroloquinoline quinone biosynthesis.</text>
</comment>
<accession>A0A3N2DZ44</accession>
<dbReference type="Gene3D" id="1.10.10.1150">
    <property type="entry name" value="Coenzyme PQQ synthesis protein D (PqqD)"/>
    <property type="match status" value="1"/>
</dbReference>
<dbReference type="EMBL" id="RKHR01000003">
    <property type="protein sequence ID" value="ROS05037.1"/>
    <property type="molecule type" value="Genomic_DNA"/>
</dbReference>
<sequence>MKPLQLNPQYRLQFEQAQDCHVLLFPEGMVQLNETASTILLALQEPKSLVDLIALLQERFPEAEALADDVREFVGIAREKQWLV</sequence>
<dbReference type="GO" id="GO:0018189">
    <property type="term" value="P:pyrroloquinoline quinone biosynthetic process"/>
    <property type="evidence" value="ECO:0007669"/>
    <property type="project" value="UniProtKB-UniPathway"/>
</dbReference>
<gene>
    <name evidence="4" type="ORF">EDC56_0559</name>
</gene>
<keyword evidence="3" id="KW-0884">PQQ biosynthesis</keyword>
<comment type="caution">
    <text evidence="4">The sequence shown here is derived from an EMBL/GenBank/DDBJ whole genome shotgun (WGS) entry which is preliminary data.</text>
</comment>
<dbReference type="NCBIfam" id="TIGR03859">
    <property type="entry name" value="PQQ_PqqD"/>
    <property type="match status" value="1"/>
</dbReference>
<proteinExistence type="predicted"/>
<evidence type="ECO:0000256" key="3">
    <source>
        <dbReference type="ARBA" id="ARBA00022905"/>
    </source>
</evidence>
<organism evidence="4 5">
    <name type="scientific">Sinobacterium caligoides</name>
    <dbReference type="NCBI Taxonomy" id="933926"/>
    <lineage>
        <taxon>Bacteria</taxon>
        <taxon>Pseudomonadati</taxon>
        <taxon>Pseudomonadota</taxon>
        <taxon>Gammaproteobacteria</taxon>
        <taxon>Cellvibrionales</taxon>
        <taxon>Spongiibacteraceae</taxon>
        <taxon>Sinobacterium</taxon>
    </lineage>
</organism>
<evidence type="ECO:0000313" key="4">
    <source>
        <dbReference type="EMBL" id="ROS05037.1"/>
    </source>
</evidence>
<dbReference type="Pfam" id="PF05402">
    <property type="entry name" value="PqqD"/>
    <property type="match status" value="1"/>
</dbReference>
<dbReference type="UniPathway" id="UPA00539"/>
<evidence type="ECO:0000256" key="1">
    <source>
        <dbReference type="ARBA" id="ARBA00004886"/>
    </source>
</evidence>
<dbReference type="InterPro" id="IPR041881">
    <property type="entry name" value="PqqD_sf"/>
</dbReference>
<dbReference type="InterPro" id="IPR022479">
    <property type="entry name" value="PqqD_bac"/>
</dbReference>
<reference evidence="4 5" key="1">
    <citation type="submission" date="2018-11" db="EMBL/GenBank/DDBJ databases">
        <title>Genomic Encyclopedia of Type Strains, Phase IV (KMG-IV): sequencing the most valuable type-strain genomes for metagenomic binning, comparative biology and taxonomic classification.</title>
        <authorList>
            <person name="Goeker M."/>
        </authorList>
    </citation>
    <scope>NUCLEOTIDE SEQUENCE [LARGE SCALE GENOMIC DNA]</scope>
    <source>
        <strain evidence="4 5">DSM 100316</strain>
    </source>
</reference>
<evidence type="ECO:0000313" key="5">
    <source>
        <dbReference type="Proteomes" id="UP000275394"/>
    </source>
</evidence>
<dbReference type="RefSeq" id="WP_123710984.1">
    <property type="nucleotide sequence ID" value="NZ_RKHR01000003.1"/>
</dbReference>
<protein>
    <submittedName>
        <fullName evidence="4">Pyrroloquinoline quinone biosynthesis protein D</fullName>
    </submittedName>
</protein>